<evidence type="ECO:0000256" key="1">
    <source>
        <dbReference type="SAM" id="MobiDB-lite"/>
    </source>
</evidence>
<name>A0AAV2JT73_KNICA</name>
<proteinExistence type="predicted"/>
<dbReference type="Proteomes" id="UP001497482">
    <property type="component" value="Chromosome 13"/>
</dbReference>
<evidence type="ECO:0000313" key="2">
    <source>
        <dbReference type="EMBL" id="CAL1578802.1"/>
    </source>
</evidence>
<feature type="region of interest" description="Disordered" evidence="1">
    <location>
        <begin position="66"/>
        <end position="103"/>
    </location>
</feature>
<evidence type="ECO:0000313" key="3">
    <source>
        <dbReference type="Proteomes" id="UP001497482"/>
    </source>
</evidence>
<feature type="compositionally biased region" description="Pro residues" evidence="1">
    <location>
        <begin position="19"/>
        <end position="42"/>
    </location>
</feature>
<protein>
    <submittedName>
        <fullName evidence="2">Uncharacterized protein</fullName>
    </submittedName>
</protein>
<accession>A0AAV2JT73</accession>
<feature type="compositionally biased region" description="Polar residues" evidence="1">
    <location>
        <begin position="94"/>
        <end position="103"/>
    </location>
</feature>
<sequence>MDVMVRGVIISCIPLSLLNPPPPTPPTPPTPPPPPPPTPTPPDAKLFLPHDILAPSISTQDQVTIVHPGVAEQRPISTRPRTQTQDPDPGPRPRTQTQDFTQI</sequence>
<keyword evidence="3" id="KW-1185">Reference proteome</keyword>
<dbReference type="EMBL" id="OZ035835">
    <property type="protein sequence ID" value="CAL1578802.1"/>
    <property type="molecule type" value="Genomic_DNA"/>
</dbReference>
<dbReference type="AlphaFoldDB" id="A0AAV2JT73"/>
<organism evidence="2 3">
    <name type="scientific">Knipowitschia caucasica</name>
    <name type="common">Caucasian dwarf goby</name>
    <name type="synonym">Pomatoschistus caucasicus</name>
    <dbReference type="NCBI Taxonomy" id="637954"/>
    <lineage>
        <taxon>Eukaryota</taxon>
        <taxon>Metazoa</taxon>
        <taxon>Chordata</taxon>
        <taxon>Craniata</taxon>
        <taxon>Vertebrata</taxon>
        <taxon>Euteleostomi</taxon>
        <taxon>Actinopterygii</taxon>
        <taxon>Neopterygii</taxon>
        <taxon>Teleostei</taxon>
        <taxon>Neoteleostei</taxon>
        <taxon>Acanthomorphata</taxon>
        <taxon>Gobiaria</taxon>
        <taxon>Gobiiformes</taxon>
        <taxon>Gobioidei</taxon>
        <taxon>Gobiidae</taxon>
        <taxon>Gobiinae</taxon>
        <taxon>Knipowitschia</taxon>
    </lineage>
</organism>
<feature type="region of interest" description="Disordered" evidence="1">
    <location>
        <begin position="14"/>
        <end position="47"/>
    </location>
</feature>
<gene>
    <name evidence="2" type="ORF">KC01_LOCUS9913</name>
</gene>
<feature type="compositionally biased region" description="Polar residues" evidence="1">
    <location>
        <begin position="75"/>
        <end position="86"/>
    </location>
</feature>
<reference evidence="2 3" key="1">
    <citation type="submission" date="2024-04" db="EMBL/GenBank/DDBJ databases">
        <authorList>
            <person name="Waldvogel A.-M."/>
            <person name="Schoenle A."/>
        </authorList>
    </citation>
    <scope>NUCLEOTIDE SEQUENCE [LARGE SCALE GENOMIC DNA]</scope>
</reference>